<dbReference type="Gene3D" id="3.50.50.60">
    <property type="entry name" value="FAD/NAD(P)-binding domain"/>
    <property type="match status" value="2"/>
</dbReference>
<keyword evidence="4" id="KW-1185">Reference proteome</keyword>
<reference evidence="3 4" key="1">
    <citation type="submission" date="2015-12" db="EMBL/GenBank/DDBJ databases">
        <title>The genome of Folsomia candida.</title>
        <authorList>
            <person name="Faddeeva A."/>
            <person name="Derks M.F."/>
            <person name="Anvar Y."/>
            <person name="Smit S."/>
            <person name="Van Straalen N."/>
            <person name="Roelofs D."/>
        </authorList>
    </citation>
    <scope>NUCLEOTIDE SEQUENCE [LARGE SCALE GENOMIC DNA]</scope>
    <source>
        <strain evidence="3 4">VU population</strain>
        <tissue evidence="3">Whole body</tissue>
    </source>
</reference>
<organism evidence="3 4">
    <name type="scientific">Folsomia candida</name>
    <name type="common">Springtail</name>
    <dbReference type="NCBI Taxonomy" id="158441"/>
    <lineage>
        <taxon>Eukaryota</taxon>
        <taxon>Metazoa</taxon>
        <taxon>Ecdysozoa</taxon>
        <taxon>Arthropoda</taxon>
        <taxon>Hexapoda</taxon>
        <taxon>Collembola</taxon>
        <taxon>Entomobryomorpha</taxon>
        <taxon>Isotomoidea</taxon>
        <taxon>Isotomidae</taxon>
        <taxon>Proisotominae</taxon>
        <taxon>Folsomia</taxon>
    </lineage>
</organism>
<dbReference type="SUPFAM" id="SSF51905">
    <property type="entry name" value="FAD/NAD(P)-binding domain"/>
    <property type="match status" value="1"/>
</dbReference>
<proteinExistence type="predicted"/>
<dbReference type="Pfam" id="PF01593">
    <property type="entry name" value="Amino_oxidase"/>
    <property type="match status" value="1"/>
</dbReference>
<dbReference type="STRING" id="158441.A0A226D3Y1"/>
<name>A0A226D3Y1_FOLCA</name>
<evidence type="ECO:0000313" key="3">
    <source>
        <dbReference type="EMBL" id="OXA40275.1"/>
    </source>
</evidence>
<dbReference type="InterPro" id="IPR036188">
    <property type="entry name" value="FAD/NAD-bd_sf"/>
</dbReference>
<feature type="chain" id="PRO_5012036474" evidence="1">
    <location>
        <begin position="25"/>
        <end position="452"/>
    </location>
</feature>
<dbReference type="Proteomes" id="UP000198287">
    <property type="component" value="Unassembled WGS sequence"/>
</dbReference>
<evidence type="ECO:0000259" key="2">
    <source>
        <dbReference type="Pfam" id="PF01593"/>
    </source>
</evidence>
<dbReference type="InterPro" id="IPR050464">
    <property type="entry name" value="Zeta_carotene_desat/Oxidored"/>
</dbReference>
<sequence>MEHIPFFWVALPTILLIYSPLTSTLDQNGHICIIGGGISGLTIAAALQSKGYTNVDLYEAEKTLGGRIVTHRSTGSSRKSRVIETGPIAYYRSMTHTFRYMNELKITSIPYNNFDTSLFNPKSGVIFPKFEASAKLKAIVQEATNRYKKYWYELAPALELGYTSPLFQSKLAALSTPIETWYNDRNLSLLLPILAGQFTADGYGDVKDAPILQALKPVVGDEAEAYFQIGGTPFQPLEGFDTFVTRVAGRKSPAGVTCSKTILAFPPLLRNLGVLVSDLSFAERRVLDQVKINKYAVSGVLITNLKRQTYTGFVPEIGLDFRRDEIPKIIYPLGDGGPVMLVRQDKGDEVCYAAYSWIYGHYDSIAEGKEIETMAGRLNATLKKMHPFATTLFTRATEYFPHVTGESMRNGFYQDFDAIQGNGGLYYATTLLSFETINGAIEMGEGLVEKYF</sequence>
<dbReference type="PANTHER" id="PTHR42923">
    <property type="entry name" value="PROTOPORPHYRINOGEN OXIDASE"/>
    <property type="match status" value="1"/>
</dbReference>
<dbReference type="InterPro" id="IPR002937">
    <property type="entry name" value="Amino_oxidase"/>
</dbReference>
<keyword evidence="3" id="KW-0413">Isomerase</keyword>
<dbReference type="GO" id="GO:0016491">
    <property type="term" value="F:oxidoreductase activity"/>
    <property type="evidence" value="ECO:0007669"/>
    <property type="project" value="InterPro"/>
</dbReference>
<feature type="signal peptide" evidence="1">
    <location>
        <begin position="1"/>
        <end position="24"/>
    </location>
</feature>
<accession>A0A226D3Y1</accession>
<dbReference type="EMBL" id="LNIX01000034">
    <property type="protein sequence ID" value="OXA40275.1"/>
    <property type="molecule type" value="Genomic_DNA"/>
</dbReference>
<evidence type="ECO:0000313" key="4">
    <source>
        <dbReference type="Proteomes" id="UP000198287"/>
    </source>
</evidence>
<evidence type="ECO:0000256" key="1">
    <source>
        <dbReference type="SAM" id="SignalP"/>
    </source>
</evidence>
<gene>
    <name evidence="3" type="ORF">Fcan01_24969</name>
</gene>
<feature type="domain" description="Amine oxidase" evidence="2">
    <location>
        <begin position="38"/>
        <end position="116"/>
    </location>
</feature>
<dbReference type="Gene3D" id="1.10.405.20">
    <property type="match status" value="1"/>
</dbReference>
<comment type="caution">
    <text evidence="3">The sequence shown here is derived from an EMBL/GenBank/DDBJ whole genome shotgun (WGS) entry which is preliminary data.</text>
</comment>
<dbReference type="AlphaFoldDB" id="A0A226D3Y1"/>
<dbReference type="GO" id="GO:0016853">
    <property type="term" value="F:isomerase activity"/>
    <property type="evidence" value="ECO:0007669"/>
    <property type="project" value="UniProtKB-KW"/>
</dbReference>
<keyword evidence="1" id="KW-0732">Signal</keyword>
<protein>
    <submittedName>
        <fullName evidence="3">Polyenoic fatty acid isomerase</fullName>
    </submittedName>
</protein>